<name>A0A1I4HXJ2_9FIRM</name>
<dbReference type="PANTHER" id="PTHR10000">
    <property type="entry name" value="PHOSPHOSERINE PHOSPHATASE"/>
    <property type="match status" value="1"/>
</dbReference>
<gene>
    <name evidence="1" type="ORF">SAMN04490355_100583</name>
</gene>
<dbReference type="EMBL" id="FOTS01000005">
    <property type="protein sequence ID" value="SFL46146.1"/>
    <property type="molecule type" value="Genomic_DNA"/>
</dbReference>
<dbReference type="GO" id="GO:0000287">
    <property type="term" value="F:magnesium ion binding"/>
    <property type="evidence" value="ECO:0007669"/>
    <property type="project" value="TreeGrafter"/>
</dbReference>
<dbReference type="SUPFAM" id="SSF56784">
    <property type="entry name" value="HAD-like"/>
    <property type="match status" value="1"/>
</dbReference>
<dbReference type="STRING" id="1123291.SAMN04490355_100583"/>
<evidence type="ECO:0000313" key="1">
    <source>
        <dbReference type="EMBL" id="SFL46146.1"/>
    </source>
</evidence>
<dbReference type="InterPro" id="IPR006379">
    <property type="entry name" value="HAD-SF_hydro_IIB"/>
</dbReference>
<keyword evidence="2" id="KW-1185">Reference proteome</keyword>
<dbReference type="SFLD" id="SFLDG01140">
    <property type="entry name" value="C2.B:_Phosphomannomutase_and_P"/>
    <property type="match status" value="1"/>
</dbReference>
<dbReference type="Gene3D" id="3.30.1240.10">
    <property type="match status" value="1"/>
</dbReference>
<dbReference type="OrthoDB" id="9781413at2"/>
<dbReference type="SFLD" id="SFLDS00003">
    <property type="entry name" value="Haloacid_Dehalogenase"/>
    <property type="match status" value="1"/>
</dbReference>
<dbReference type="InterPro" id="IPR023214">
    <property type="entry name" value="HAD_sf"/>
</dbReference>
<dbReference type="Pfam" id="PF08282">
    <property type="entry name" value="Hydrolase_3"/>
    <property type="match status" value="1"/>
</dbReference>
<dbReference type="PANTHER" id="PTHR10000:SF8">
    <property type="entry name" value="HAD SUPERFAMILY HYDROLASE-LIKE, TYPE 3"/>
    <property type="match status" value="1"/>
</dbReference>
<dbReference type="NCBIfam" id="TIGR01484">
    <property type="entry name" value="HAD-SF-IIB"/>
    <property type="match status" value="1"/>
</dbReference>
<dbReference type="NCBIfam" id="TIGR00099">
    <property type="entry name" value="Cof-subfamily"/>
    <property type="match status" value="1"/>
</dbReference>
<dbReference type="AlphaFoldDB" id="A0A1I4HXJ2"/>
<dbReference type="GO" id="GO:0016791">
    <property type="term" value="F:phosphatase activity"/>
    <property type="evidence" value="ECO:0007669"/>
    <property type="project" value="UniProtKB-ARBA"/>
</dbReference>
<dbReference type="Proteomes" id="UP000199520">
    <property type="component" value="Unassembled WGS sequence"/>
</dbReference>
<dbReference type="RefSeq" id="WP_090933136.1">
    <property type="nucleotide sequence ID" value="NZ_FOTS01000005.1"/>
</dbReference>
<evidence type="ECO:0008006" key="3">
    <source>
        <dbReference type="Google" id="ProtNLM"/>
    </source>
</evidence>
<dbReference type="InterPro" id="IPR036412">
    <property type="entry name" value="HAD-like_sf"/>
</dbReference>
<dbReference type="CDD" id="cd07516">
    <property type="entry name" value="HAD_Pase"/>
    <property type="match status" value="1"/>
</dbReference>
<dbReference type="PROSITE" id="PS01229">
    <property type="entry name" value="COF_2"/>
    <property type="match status" value="1"/>
</dbReference>
<dbReference type="Gene3D" id="3.40.50.1000">
    <property type="entry name" value="HAD superfamily/HAD-like"/>
    <property type="match status" value="1"/>
</dbReference>
<evidence type="ECO:0000313" key="2">
    <source>
        <dbReference type="Proteomes" id="UP000199520"/>
    </source>
</evidence>
<sequence length="265" mass="29390">MTIKLVAVDMDDTLLDGTLKVSPRTCEAIRKAHEQGVLVTIATGRMFSSAMPFAQELNMQTPIITYNGGMIRSAFTKEMLFHKTIVPELAGKIVEFFREKGWYLQSHMNDELYVVERNEKAKLYETIAGVSAVPIGDAFYSMKHEPTKMLAIAEPHEILEIQRKINKEFAGEIYAASSKSNYLEMMHPSVNKGHGLELLAQSLNITREEVMAIGDSNNDIPMLEYAGFGVAMGNATDKIKAVAKAVTGHHNAHGVAEAIEKYILK</sequence>
<proteinExistence type="predicted"/>
<dbReference type="GO" id="GO:0005829">
    <property type="term" value="C:cytosol"/>
    <property type="evidence" value="ECO:0007669"/>
    <property type="project" value="TreeGrafter"/>
</dbReference>
<organism evidence="1 2">
    <name type="scientific">Pelosinus propionicus DSM 13327</name>
    <dbReference type="NCBI Taxonomy" id="1123291"/>
    <lineage>
        <taxon>Bacteria</taxon>
        <taxon>Bacillati</taxon>
        <taxon>Bacillota</taxon>
        <taxon>Negativicutes</taxon>
        <taxon>Selenomonadales</taxon>
        <taxon>Sporomusaceae</taxon>
        <taxon>Pelosinus</taxon>
    </lineage>
</organism>
<dbReference type="SFLD" id="SFLDG01144">
    <property type="entry name" value="C2.B.4:_PGP_Like"/>
    <property type="match status" value="1"/>
</dbReference>
<reference evidence="2" key="1">
    <citation type="submission" date="2016-10" db="EMBL/GenBank/DDBJ databases">
        <authorList>
            <person name="Varghese N."/>
            <person name="Submissions S."/>
        </authorList>
    </citation>
    <scope>NUCLEOTIDE SEQUENCE [LARGE SCALE GENOMIC DNA]</scope>
    <source>
        <strain evidence="2">DSM 13327</strain>
    </source>
</reference>
<protein>
    <recommendedName>
        <fullName evidence="3">Cof subfamily of IIB subfamily of haloacid dehalogenase superfamily/HAD-superfamily hydrolase, subfamily IIB</fullName>
    </recommendedName>
</protein>
<dbReference type="InterPro" id="IPR000150">
    <property type="entry name" value="Cof"/>
</dbReference>
<accession>A0A1I4HXJ2</accession>